<dbReference type="Proteomes" id="UP000249204">
    <property type="component" value="Unassembled WGS sequence"/>
</dbReference>
<organism evidence="1 2">
    <name type="scientific">Paenibacillus silvae</name>
    <dbReference type="NCBI Taxonomy" id="1325358"/>
    <lineage>
        <taxon>Bacteria</taxon>
        <taxon>Bacillati</taxon>
        <taxon>Bacillota</taxon>
        <taxon>Bacilli</taxon>
        <taxon>Bacillales</taxon>
        <taxon>Paenibacillaceae</taxon>
        <taxon>Paenibacillus</taxon>
    </lineage>
</organism>
<proteinExistence type="predicted"/>
<dbReference type="AlphaFoldDB" id="A0A2W6NZH7"/>
<comment type="caution">
    <text evidence="1">The sequence shown here is derived from an EMBL/GenBank/DDBJ whole genome shotgun (WGS) entry which is preliminary data.</text>
</comment>
<gene>
    <name evidence="1" type="ORF">DN757_25375</name>
</gene>
<name>A0A2W6NZH7_9BACL</name>
<reference evidence="1 2" key="1">
    <citation type="submission" date="2018-06" db="EMBL/GenBank/DDBJ databases">
        <title>Isolation of heavy metals resistant Paenibacillus silvae NC2 from Gold-Copper mine in ZiJin, China.</title>
        <authorList>
            <person name="Xu J."/>
            <person name="Mazhar H.S."/>
            <person name="Rensing C."/>
        </authorList>
    </citation>
    <scope>NUCLEOTIDE SEQUENCE [LARGE SCALE GENOMIC DNA]</scope>
    <source>
        <strain evidence="1 2">NC2</strain>
    </source>
</reference>
<dbReference type="EMBL" id="QKWW01000086">
    <property type="protein sequence ID" value="PZT52810.1"/>
    <property type="molecule type" value="Genomic_DNA"/>
</dbReference>
<accession>A0A2W6NZH7</accession>
<evidence type="ECO:0000313" key="1">
    <source>
        <dbReference type="EMBL" id="PZT52810.1"/>
    </source>
</evidence>
<sequence length="278" mass="31317">MLRWDSDVWGKLSGPYGSAENVPKLLQQLEQEYSQEVFDELFQEFLFHQNSIYTATYAVMPFLAQLASSVTDIEVRTNLFIHCGIIEASRDEQHQDPFPESWEELADVVGSASCTRMYNDYMKAIDQIKSLTDEVLNYAAQSSADDIEKRYLLIADAAFRQSSNVANMLLTFIEGEEYVTVCPACEEDVYIWPQKDKTAPLQAYAHDPVFNPEQQPYAITPASSLEDDPETKALAKQTSRIGDQTLAAHLPYLAGTTICPACREAFPIWPALLDTFTV</sequence>
<protein>
    <submittedName>
        <fullName evidence="1">Uncharacterized protein</fullName>
    </submittedName>
</protein>
<dbReference type="RefSeq" id="WP_111272970.1">
    <property type="nucleotide sequence ID" value="NZ_QKWW01000086.1"/>
</dbReference>
<evidence type="ECO:0000313" key="2">
    <source>
        <dbReference type="Proteomes" id="UP000249204"/>
    </source>
</evidence>